<dbReference type="InterPro" id="IPR013328">
    <property type="entry name" value="6PGD_dom2"/>
</dbReference>
<comment type="caution">
    <text evidence="6">The sequence shown here is derived from an EMBL/GenBank/DDBJ whole genome shotgun (WGS) entry which is preliminary data.</text>
</comment>
<dbReference type="InterPro" id="IPR008927">
    <property type="entry name" value="6-PGluconate_DH-like_C_sf"/>
</dbReference>
<sequence length="385" mass="44190">MVSIAILGSDPIAFFLVTHLIHHNYHPQHHPDNINKILFITGHPSFSNSNIDLNNSKHLKIRTYDDYEISVPRDEIDYTDNLKTLIEFNPDYVIITFKENLIVEVLQKVVELDGKTVIVTTNGYNAPELVREALPNTKVIEGIIMQSISSVENSINSEFIQEREGYIYLQSSAETPSIHQILQQSVLTTYTCNNVKSLIYGKLFLSLAHPLIALSDQSLQKLIQNKNWRKLLAFLMWEALKVFNNNRIVPSVLSHLNLCNLELSTLNSSFPLYLTPYLLITPNWILKPMLNNFHDFLNVESHPVLKMSDDFKNGRKTEIEDLQGEIIKLANVNKSIKPKYNEGIYNLVKLVEKSMVDTQEGWKIAFTYEEVMAYIDHGEISKVLF</sequence>
<evidence type="ECO:0000256" key="1">
    <source>
        <dbReference type="ARBA" id="ARBA00007870"/>
    </source>
</evidence>
<dbReference type="SUPFAM" id="SSF48179">
    <property type="entry name" value="6-phosphogluconate dehydrogenase C-terminal domain-like"/>
    <property type="match status" value="1"/>
</dbReference>
<dbReference type="AlphaFoldDB" id="A0A397G4V8"/>
<organism evidence="6 7">
    <name type="scientific">Diversispora epigaea</name>
    <dbReference type="NCBI Taxonomy" id="1348612"/>
    <lineage>
        <taxon>Eukaryota</taxon>
        <taxon>Fungi</taxon>
        <taxon>Fungi incertae sedis</taxon>
        <taxon>Mucoromycota</taxon>
        <taxon>Glomeromycotina</taxon>
        <taxon>Glomeromycetes</taxon>
        <taxon>Diversisporales</taxon>
        <taxon>Diversisporaceae</taxon>
        <taxon>Diversispora</taxon>
    </lineage>
</organism>
<dbReference type="Pfam" id="PF02558">
    <property type="entry name" value="ApbA"/>
    <property type="match status" value="1"/>
</dbReference>
<evidence type="ECO:0000313" key="7">
    <source>
        <dbReference type="Proteomes" id="UP000266861"/>
    </source>
</evidence>
<evidence type="ECO:0000256" key="2">
    <source>
        <dbReference type="ARBA" id="ARBA00022857"/>
    </source>
</evidence>
<protein>
    <recommendedName>
        <fullName evidence="8">Ketopantoate reductase C-terminal domain-containing protein</fullName>
    </recommendedName>
</protein>
<dbReference type="InterPro" id="IPR028082">
    <property type="entry name" value="Peripla_BP_I"/>
</dbReference>
<name>A0A397G4V8_9GLOM</name>
<feature type="domain" description="Ketopantoate reductase N-terminal" evidence="4">
    <location>
        <begin position="86"/>
        <end position="167"/>
    </location>
</feature>
<keyword evidence="2" id="KW-0521">NADP</keyword>
<accession>A0A397G4V8</accession>
<feature type="domain" description="Ketopantoate reductase C-terminal" evidence="5">
    <location>
        <begin position="205"/>
        <end position="352"/>
    </location>
</feature>
<evidence type="ECO:0000313" key="6">
    <source>
        <dbReference type="EMBL" id="RHZ46062.1"/>
    </source>
</evidence>
<dbReference type="PANTHER" id="PTHR43765">
    <property type="entry name" value="2-DEHYDROPANTOATE 2-REDUCTASE-RELATED"/>
    <property type="match status" value="1"/>
</dbReference>
<dbReference type="GO" id="GO:0005737">
    <property type="term" value="C:cytoplasm"/>
    <property type="evidence" value="ECO:0007669"/>
    <property type="project" value="TreeGrafter"/>
</dbReference>
<dbReference type="GO" id="GO:0008677">
    <property type="term" value="F:2-dehydropantoate 2-reductase activity"/>
    <property type="evidence" value="ECO:0007669"/>
    <property type="project" value="TreeGrafter"/>
</dbReference>
<proteinExistence type="inferred from homology"/>
<keyword evidence="3" id="KW-0560">Oxidoreductase</keyword>
<dbReference type="PANTHER" id="PTHR43765:SF2">
    <property type="entry name" value="2-DEHYDROPANTOATE 2-REDUCTASE"/>
    <property type="match status" value="1"/>
</dbReference>
<dbReference type="Gene3D" id="3.40.50.720">
    <property type="entry name" value="NAD(P)-binding Rossmann-like Domain"/>
    <property type="match status" value="1"/>
</dbReference>
<dbReference type="OrthoDB" id="73846at2759"/>
<evidence type="ECO:0008006" key="8">
    <source>
        <dbReference type="Google" id="ProtNLM"/>
    </source>
</evidence>
<dbReference type="Gene3D" id="1.10.1040.10">
    <property type="entry name" value="N-(1-d-carboxylethyl)-l-norvaline Dehydrogenase, domain 2"/>
    <property type="match status" value="1"/>
</dbReference>
<dbReference type="GO" id="GO:0050661">
    <property type="term" value="F:NADP binding"/>
    <property type="evidence" value="ECO:0007669"/>
    <property type="project" value="TreeGrafter"/>
</dbReference>
<dbReference type="InterPro" id="IPR013752">
    <property type="entry name" value="KPA_reductase"/>
</dbReference>
<dbReference type="InterPro" id="IPR050838">
    <property type="entry name" value="Ketopantoate_reductase"/>
</dbReference>
<dbReference type="Proteomes" id="UP000266861">
    <property type="component" value="Unassembled WGS sequence"/>
</dbReference>
<evidence type="ECO:0000256" key="3">
    <source>
        <dbReference type="ARBA" id="ARBA00023002"/>
    </source>
</evidence>
<dbReference type="EMBL" id="PQFF01000528">
    <property type="protein sequence ID" value="RHZ46062.1"/>
    <property type="molecule type" value="Genomic_DNA"/>
</dbReference>
<reference evidence="6 7" key="1">
    <citation type="submission" date="2018-08" db="EMBL/GenBank/DDBJ databases">
        <title>Genome and evolution of the arbuscular mycorrhizal fungus Diversispora epigaea (formerly Glomus versiforme) and its bacterial endosymbionts.</title>
        <authorList>
            <person name="Sun X."/>
            <person name="Fei Z."/>
            <person name="Harrison M."/>
        </authorList>
    </citation>
    <scope>NUCLEOTIDE SEQUENCE [LARGE SCALE GENOMIC DNA]</scope>
    <source>
        <strain evidence="6 7">IT104</strain>
    </source>
</reference>
<dbReference type="SUPFAM" id="SSF53822">
    <property type="entry name" value="Periplasmic binding protein-like I"/>
    <property type="match status" value="1"/>
</dbReference>
<evidence type="ECO:0000259" key="5">
    <source>
        <dbReference type="Pfam" id="PF08546"/>
    </source>
</evidence>
<comment type="similarity">
    <text evidence="1">Belongs to the ketopantoate reductase family.</text>
</comment>
<dbReference type="InterPro" id="IPR013332">
    <property type="entry name" value="KPR_N"/>
</dbReference>
<keyword evidence="7" id="KW-1185">Reference proteome</keyword>
<dbReference type="Pfam" id="PF08546">
    <property type="entry name" value="ApbA_C"/>
    <property type="match status" value="1"/>
</dbReference>
<gene>
    <name evidence="6" type="ORF">Glove_637g20</name>
</gene>
<evidence type="ECO:0000259" key="4">
    <source>
        <dbReference type="Pfam" id="PF02558"/>
    </source>
</evidence>